<proteinExistence type="predicted"/>
<evidence type="ECO:0000313" key="1">
    <source>
        <dbReference type="EMBL" id="MBB4931499.1"/>
    </source>
</evidence>
<evidence type="ECO:0000313" key="2">
    <source>
        <dbReference type="Proteomes" id="UP000523007"/>
    </source>
</evidence>
<dbReference type="Proteomes" id="UP000523007">
    <property type="component" value="Unassembled WGS sequence"/>
</dbReference>
<sequence>MKVAPGRGYGDGLRGICEGGPYQPLAGMALTGRVRFRHRGPAW</sequence>
<protein>
    <submittedName>
        <fullName evidence="1">Uncharacterized protein</fullName>
    </submittedName>
</protein>
<dbReference type="AlphaFoldDB" id="A0A7W7W367"/>
<reference evidence="1 2" key="1">
    <citation type="submission" date="2020-08" db="EMBL/GenBank/DDBJ databases">
        <title>Sequencing the genomes of 1000 actinobacteria strains.</title>
        <authorList>
            <person name="Klenk H.-P."/>
        </authorList>
    </citation>
    <scope>NUCLEOTIDE SEQUENCE [LARGE SCALE GENOMIC DNA]</scope>
    <source>
        <strain evidence="1 2">DSM 102030</strain>
    </source>
</reference>
<accession>A0A7W7W367</accession>
<organism evidence="1 2">
    <name type="scientific">Lipingzhangella halophila</name>
    <dbReference type="NCBI Taxonomy" id="1783352"/>
    <lineage>
        <taxon>Bacteria</taxon>
        <taxon>Bacillati</taxon>
        <taxon>Actinomycetota</taxon>
        <taxon>Actinomycetes</taxon>
        <taxon>Streptosporangiales</taxon>
        <taxon>Nocardiopsidaceae</taxon>
        <taxon>Lipingzhangella</taxon>
    </lineage>
</organism>
<gene>
    <name evidence="1" type="ORF">F4561_002319</name>
</gene>
<dbReference type="EMBL" id="JACHJT010000001">
    <property type="protein sequence ID" value="MBB4931499.1"/>
    <property type="molecule type" value="Genomic_DNA"/>
</dbReference>
<keyword evidence="2" id="KW-1185">Reference proteome</keyword>
<comment type="caution">
    <text evidence="1">The sequence shown here is derived from an EMBL/GenBank/DDBJ whole genome shotgun (WGS) entry which is preliminary data.</text>
</comment>
<name>A0A7W7W367_9ACTN</name>